<dbReference type="RefSeq" id="WP_015363463.1">
    <property type="nucleotide sequence ID" value="NZ_QKZR01000007.1"/>
</dbReference>
<dbReference type="NCBIfam" id="TIGR04183">
    <property type="entry name" value="Por_Secre_tail"/>
    <property type="match status" value="1"/>
</dbReference>
<dbReference type="Pfam" id="PF26628">
    <property type="entry name" value="DUF8202"/>
    <property type="match status" value="1"/>
</dbReference>
<keyword evidence="1 3" id="KW-0732">Signal</keyword>
<dbReference type="EMBL" id="QKZR01000007">
    <property type="protein sequence ID" value="PZX37038.1"/>
    <property type="molecule type" value="Genomic_DNA"/>
</dbReference>
<dbReference type="InterPro" id="IPR013320">
    <property type="entry name" value="ConA-like_dom_sf"/>
</dbReference>
<feature type="signal peptide" evidence="3">
    <location>
        <begin position="1"/>
        <end position="27"/>
    </location>
</feature>
<evidence type="ECO:0000256" key="2">
    <source>
        <dbReference type="ARBA" id="ARBA00023157"/>
    </source>
</evidence>
<evidence type="ECO:0000313" key="5">
    <source>
        <dbReference type="EMBL" id="PZX37038.1"/>
    </source>
</evidence>
<accession>A0ABX5PUA0</accession>
<dbReference type="Gene3D" id="2.60.120.260">
    <property type="entry name" value="Galactose-binding domain-like"/>
    <property type="match status" value="1"/>
</dbReference>
<feature type="domain" description="LamG-like jellyroll fold" evidence="4">
    <location>
        <begin position="955"/>
        <end position="1090"/>
    </location>
</feature>
<evidence type="ECO:0000256" key="3">
    <source>
        <dbReference type="SAM" id="SignalP"/>
    </source>
</evidence>
<dbReference type="InterPro" id="IPR006558">
    <property type="entry name" value="LamG-like"/>
</dbReference>
<comment type="caution">
    <text evidence="5">The sequence shown here is derived from an EMBL/GenBank/DDBJ whole genome shotgun (WGS) entry which is preliminary data.</text>
</comment>
<evidence type="ECO:0000259" key="4">
    <source>
        <dbReference type="SMART" id="SM00560"/>
    </source>
</evidence>
<dbReference type="SMART" id="SM00560">
    <property type="entry name" value="LamGL"/>
    <property type="match status" value="1"/>
</dbReference>
<dbReference type="SUPFAM" id="SSF49899">
    <property type="entry name" value="Concanavalin A-like lectins/glucanases"/>
    <property type="match status" value="1"/>
</dbReference>
<gene>
    <name evidence="5" type="ORF">LX97_03059</name>
</gene>
<dbReference type="InterPro" id="IPR026444">
    <property type="entry name" value="Secre_tail"/>
</dbReference>
<dbReference type="InterPro" id="IPR013783">
    <property type="entry name" value="Ig-like_fold"/>
</dbReference>
<dbReference type="Gene3D" id="2.60.40.10">
    <property type="entry name" value="Immunoglobulins"/>
    <property type="match status" value="1"/>
</dbReference>
<name>A0ABX5PUA0_9FLAO</name>
<organism evidence="5 6">
    <name type="scientific">Nonlabens dokdonensis</name>
    <dbReference type="NCBI Taxonomy" id="328515"/>
    <lineage>
        <taxon>Bacteria</taxon>
        <taxon>Pseudomonadati</taxon>
        <taxon>Bacteroidota</taxon>
        <taxon>Flavobacteriia</taxon>
        <taxon>Flavobacteriales</taxon>
        <taxon>Flavobacteriaceae</taxon>
        <taxon>Nonlabens</taxon>
    </lineage>
</organism>
<feature type="chain" id="PRO_5045383273" evidence="3">
    <location>
        <begin position="28"/>
        <end position="1786"/>
    </location>
</feature>
<keyword evidence="6" id="KW-1185">Reference proteome</keyword>
<keyword evidence="2" id="KW-1015">Disulfide bond</keyword>
<proteinExistence type="predicted"/>
<evidence type="ECO:0000313" key="6">
    <source>
        <dbReference type="Proteomes" id="UP000248584"/>
    </source>
</evidence>
<dbReference type="Pfam" id="PF13385">
    <property type="entry name" value="Laminin_G_3"/>
    <property type="match status" value="1"/>
</dbReference>
<sequence length="1786" mass="195288">MKKITYPTFLKYYALIMFLTCSNLITAQSSEVIVSVNWPQWSGDNSFEIFDPSGTSIFTYCDPSNCSNGAAGSHSATLNLGCLPDDTGYLLTVNDFYGDGWNGAGANITVTVAGTNVISGSLNTGSTASANFDVSGGGSCTLSPEINVVGFGIDISDNSNAPNLADGTDFGTSDLGTVITRTFTIENTGGADLNLTGAPVTITGTNAGDFNVVLQPATVIPAGNSEIFTVEYSRATIGTSDATIRFNSDDADEGSYNFDITAQTLSPISTLYYENFDNGTAGWNTSTNGGFRFSLGTVPNEKGEGNYWYTDNWNNYPSNRTATLTSPVISTLGYTDLKFYIDFRTNTNDNDDGMRVQYSVNGGITWSTLGSDTTGDNWYNFGDVDGFSNGADAWAGDSTDRDPSLSRFEEASHELPGLTENNPLLRFRIQFASDNDNTRDDGVLFDNIIITGRKTNPDLAADGPADVNDNLTLWLRSQDISSTDGTTLPLWEDQALDNDAFEVATNAPVYANNVTNNINFNSTVAFDRSAQQHLRGKGGFNSSDYWIVVRSTIDMTKELSGETMLIGAKVSKESPSQDPSGLGWGPVSVRFEDPVISHSVSSFSQTSPAPESYGRSFVSETRTFDDVHILNVKNNPNNNGTEIYLNGRKIDNATGFSEFTNANMDFNSIVNKPFYLGAGRYQLNGLPFETHLDGEITEVFSYRDRKSDAVQQKIYSYLAIKNGVSLHNPTSTLDDHRADWDYLDSDNNIIWDYSSNTYFNYDVAGIGRDDSSELFQKQSKSENSTSIVAVGLNRVEDLGSQNAQSFENDKDFLIWGHNGQDLNPFSNIINHDVGISNAVLTSITRMNRVWKIEEQTTTDIATTEVRVATSDFSGLPALSANREYVLMVADDPSFTTNLDTRFFNEDGVYQRASYNFDGVKYFTLAIADVMFEDRSVSFDGVNDNVIVDNPQGFGGRFTAGAWVLSQGTNSTNTERTIVAKRANGSGFQLSLRDDNRIILRWNSASSIEEVISNTALNNGIWRHIAVTYDGTLAKIYIDGVQDIQAPLDAPMADSNLLGLGARIEEDETAVEHFRGELDEIRMWDVALTQNQIRFIMNQELRENASFVSGNIIPTSITKNDIMGIDWERLVAYYSMNSFIGSALNDESVNKGYGRMANEDFFELRTQTAPLPYESAANGSWENQSVWDNGSLQYTPGSTRVINGSVERIDWNIVKTNSEVTITSSDITVLGLFVESNQLNVNNDHGLTVTHVLDLTSSIDLKGESQLVQTIDSDLLATSTGFVERDQQGTGVTFDYNYWSSPVSRISNNNNNNGYTIGGNLKDGTLVNNPRNLNFTSRNVRDGIPGDATTAATISGRWLYAYRDLTSNTYSNWEYVGPNVGLNAGEGFTMKGTGAAGEQNYVFVGKPNNGDIDLDIDAGNDYLIGNPYPSALDAHEFISDNPHLDGTLYFWEHWGGNTHILANYQGGYAMYNFSGGVPNATIGTSNPDVNQGGIPTKRPERFVPVAQGFFVTGISDGTIRFRNDQRQFVTEASGSSLFVSAPGNSSGSSAYDDYNSFTDTRPKVRIGFASPSTIYRQILLTVDPNATMGYDNAFDGLQIDEQREDMAFVVGNDNLSIQGINSMDSSVELPLMVKLQASGSFTIQLDDVQNIDPTQQIFLKDNVLNTYTDLMSGDFVSPTLSGGINDTRFSIVFTDASTLSNEEVVIASSDLVVYTPNNMDTLNVKKGADITIDTITITNMLGQQVQTWDVSEQDGILSVSTVNIAKGNYIVQLFTNYGLQTRKVIIQ</sequence>
<reference evidence="5 6" key="1">
    <citation type="submission" date="2018-06" db="EMBL/GenBank/DDBJ databases">
        <title>Genomic Encyclopedia of Archaeal and Bacterial Type Strains, Phase II (KMG-II): from individual species to whole genera.</title>
        <authorList>
            <person name="Goeker M."/>
        </authorList>
    </citation>
    <scope>NUCLEOTIDE SEQUENCE [LARGE SCALE GENOMIC DNA]</scope>
    <source>
        <strain evidence="5 6">DSM 17205</strain>
    </source>
</reference>
<protein>
    <submittedName>
        <fullName evidence="5">Secreted protein (Por secretion system target)</fullName>
    </submittedName>
</protein>
<dbReference type="Gene3D" id="2.60.120.200">
    <property type="match status" value="1"/>
</dbReference>
<dbReference type="NCBIfam" id="NF012200">
    <property type="entry name" value="choice_anch_D"/>
    <property type="match status" value="1"/>
</dbReference>
<dbReference type="Proteomes" id="UP000248584">
    <property type="component" value="Unassembled WGS sequence"/>
</dbReference>
<dbReference type="InterPro" id="IPR058515">
    <property type="entry name" value="DUF8202"/>
</dbReference>
<evidence type="ECO:0000256" key="1">
    <source>
        <dbReference type="ARBA" id="ARBA00022729"/>
    </source>
</evidence>